<keyword evidence="3" id="KW-0732">Signal</keyword>
<dbReference type="PROSITE" id="PS01124">
    <property type="entry name" value="HTH_ARAC_FAMILY_2"/>
    <property type="match status" value="1"/>
</dbReference>
<dbReference type="STRING" id="999422.HMPREF9944_00503"/>
<dbReference type="InterPro" id="IPR018060">
    <property type="entry name" value="HTH_AraC"/>
</dbReference>
<keyword evidence="9" id="KW-1185">Reference proteome</keyword>
<dbReference type="InterPro" id="IPR025997">
    <property type="entry name" value="SBP_2_dom"/>
</dbReference>
<keyword evidence="6" id="KW-0812">Transmembrane</keyword>
<dbReference type="HOGENOM" id="CLU_529820_0_0_10"/>
<dbReference type="SMART" id="SM00342">
    <property type="entry name" value="HTH_ARAC"/>
    <property type="match status" value="1"/>
</dbReference>
<dbReference type="InterPro" id="IPR009057">
    <property type="entry name" value="Homeodomain-like_sf"/>
</dbReference>
<dbReference type="GO" id="GO:0003700">
    <property type="term" value="F:DNA-binding transcription factor activity"/>
    <property type="evidence" value="ECO:0007669"/>
    <property type="project" value="InterPro"/>
</dbReference>
<sequence length="514" mass="57816">MNKSLAIITAFLACFLLCCCQGKEGKRYVIGVSQCSEDIWRDKLNEELKTATFPEDEVSLQFASADDNDTLQIRQIEQFIKEGVDLLVISPNQAHAITPVVNKAMRKGIPVILFDRRTDGAYTAFIGANNVEIGRQMGDFVARQTGHRGSVVEIMGLKGSSPAADRHRGFMQSIAKYPGIKLVSLQGDWTKASGKRAILDLKRRQGADFCATIDYVFAQNDRMAMGALEAGVLGKRTKLCGVDALPGPEGGMRLVADSVLSASYIYPTRGDLVLKLALNILKHRPYSKENLLQSALVTPDKAPLMRMQADEMNMQQQRIQDLHKKLDLFFVRYHHQKVYLLFTVIILILLVGIFIYVYRMAVYRHRMTEKAITEKLQHYMQLNEQRNRMERLAQLPAAESADNVLDADTKFMNRIFDCIIKNLSDSAFSVELLAAQLGMSRVQLYRKVKTITDSSPVEIIRITRLQQADRLLRQGGMNVSEVSYEVGFSSPSYFSKCYKEHFGHQPTASGTHAE</sequence>
<dbReference type="SUPFAM" id="SSF53822">
    <property type="entry name" value="Periplasmic binding protein-like I"/>
    <property type="match status" value="1"/>
</dbReference>
<dbReference type="PANTHER" id="PTHR46847:SF3">
    <property type="entry name" value="GALACTOFURANOSE-BINDING PROTEIN YTFQ"/>
    <property type="match status" value="1"/>
</dbReference>
<keyword evidence="4" id="KW-0805">Transcription regulation</keyword>
<evidence type="ECO:0000313" key="8">
    <source>
        <dbReference type="EMBL" id="EHO72910.1"/>
    </source>
</evidence>
<gene>
    <name evidence="8" type="ORF">HMPREF9944_00503</name>
</gene>
<dbReference type="Gene3D" id="1.10.10.60">
    <property type="entry name" value="Homeodomain-like"/>
    <property type="match status" value="1"/>
</dbReference>
<proteinExistence type="inferred from homology"/>
<dbReference type="GO" id="GO:0030313">
    <property type="term" value="C:cell envelope"/>
    <property type="evidence" value="ECO:0007669"/>
    <property type="project" value="UniProtKB-SubCell"/>
</dbReference>
<evidence type="ECO:0000256" key="3">
    <source>
        <dbReference type="ARBA" id="ARBA00022729"/>
    </source>
</evidence>
<dbReference type="GO" id="GO:0030246">
    <property type="term" value="F:carbohydrate binding"/>
    <property type="evidence" value="ECO:0007669"/>
    <property type="project" value="UniProtKB-ARBA"/>
</dbReference>
<dbReference type="CDD" id="cd06308">
    <property type="entry name" value="PBP1_sensor_kinase-like"/>
    <property type="match status" value="1"/>
</dbReference>
<dbReference type="RefSeq" id="WP_008564215.1">
    <property type="nucleotide sequence ID" value="NZ_JH594501.1"/>
</dbReference>
<keyword evidence="6" id="KW-0472">Membrane</keyword>
<dbReference type="AlphaFoldDB" id="H1HK09"/>
<keyword evidence="6" id="KW-1133">Transmembrane helix</keyword>
<reference evidence="8 9" key="1">
    <citation type="submission" date="2011-12" db="EMBL/GenBank/DDBJ databases">
        <title>The Genome Sequence of Prevotella maculosa OT 289.</title>
        <authorList>
            <consortium name="The Broad Institute Genome Sequencing Platform"/>
            <person name="Earl A."/>
            <person name="Ward D."/>
            <person name="Feldgarden M."/>
            <person name="Gevers D."/>
            <person name="Izard J."/>
            <person name="Blanton J.M."/>
            <person name="Mathney J."/>
            <person name="Tanner A.C."/>
            <person name="Dewhirst F.E."/>
            <person name="Young S.K."/>
            <person name="Zeng Q."/>
            <person name="Gargeya S."/>
            <person name="Fitzgerald M."/>
            <person name="Haas B."/>
            <person name="Abouelleil A."/>
            <person name="Alvarado L."/>
            <person name="Arachchi H.M."/>
            <person name="Berlin A."/>
            <person name="Chapman S.B."/>
            <person name="Gearin G."/>
            <person name="Goldberg J."/>
            <person name="Griggs A."/>
            <person name="Gujja S."/>
            <person name="Hansen M."/>
            <person name="Heiman D."/>
            <person name="Howarth C."/>
            <person name="Larimer J."/>
            <person name="Lui A."/>
            <person name="MacDonald P.J.P."/>
            <person name="McCowen C."/>
            <person name="Montmayeur A."/>
            <person name="Murphy C."/>
            <person name="Neiman D."/>
            <person name="Pearson M."/>
            <person name="Priest M."/>
            <person name="Roberts A."/>
            <person name="Saif S."/>
            <person name="Shea T."/>
            <person name="Sisk P."/>
            <person name="Stolte C."/>
            <person name="Sykes S."/>
            <person name="Wortman J."/>
            <person name="Nusbaum C."/>
            <person name="Birren B."/>
        </authorList>
    </citation>
    <scope>NUCLEOTIDE SEQUENCE [LARGE SCALE GENOMIC DNA]</scope>
    <source>
        <strain evidence="8 9">OT 289</strain>
    </source>
</reference>
<feature type="transmembrane region" description="Helical" evidence="6">
    <location>
        <begin position="338"/>
        <end position="358"/>
    </location>
</feature>
<dbReference type="Pfam" id="PF13407">
    <property type="entry name" value="Peripla_BP_4"/>
    <property type="match status" value="1"/>
</dbReference>
<protein>
    <recommendedName>
        <fullName evidence="7">HTH araC/xylS-type domain-containing protein</fullName>
    </recommendedName>
</protein>
<evidence type="ECO:0000256" key="5">
    <source>
        <dbReference type="ARBA" id="ARBA00023163"/>
    </source>
</evidence>
<evidence type="ECO:0000256" key="2">
    <source>
        <dbReference type="ARBA" id="ARBA00007639"/>
    </source>
</evidence>
<evidence type="ECO:0000256" key="1">
    <source>
        <dbReference type="ARBA" id="ARBA00004196"/>
    </source>
</evidence>
<organism evidence="8 9">
    <name type="scientific">Segatella maculosa OT 289</name>
    <dbReference type="NCBI Taxonomy" id="999422"/>
    <lineage>
        <taxon>Bacteria</taxon>
        <taxon>Pseudomonadati</taxon>
        <taxon>Bacteroidota</taxon>
        <taxon>Bacteroidia</taxon>
        <taxon>Bacteroidales</taxon>
        <taxon>Prevotellaceae</taxon>
        <taxon>Segatella</taxon>
    </lineage>
</organism>
<evidence type="ECO:0000256" key="6">
    <source>
        <dbReference type="SAM" id="Phobius"/>
    </source>
</evidence>
<feature type="domain" description="HTH araC/xylS-type" evidence="7">
    <location>
        <begin position="413"/>
        <end position="512"/>
    </location>
</feature>
<evidence type="ECO:0000256" key="4">
    <source>
        <dbReference type="ARBA" id="ARBA00023015"/>
    </source>
</evidence>
<name>H1HK09_9BACT</name>
<comment type="subcellular location">
    <subcellularLocation>
        <location evidence="1">Cell envelope</location>
    </subcellularLocation>
</comment>
<dbReference type="Proteomes" id="UP000003167">
    <property type="component" value="Unassembled WGS sequence"/>
</dbReference>
<dbReference type="OrthoDB" id="358279at2"/>
<dbReference type="SUPFAM" id="SSF46689">
    <property type="entry name" value="Homeodomain-like"/>
    <property type="match status" value="1"/>
</dbReference>
<evidence type="ECO:0000259" key="7">
    <source>
        <dbReference type="PROSITE" id="PS01124"/>
    </source>
</evidence>
<dbReference type="PATRIC" id="fig|999422.3.peg.498"/>
<evidence type="ECO:0000313" key="9">
    <source>
        <dbReference type="Proteomes" id="UP000003167"/>
    </source>
</evidence>
<dbReference type="Pfam" id="PF12833">
    <property type="entry name" value="HTH_18"/>
    <property type="match status" value="1"/>
</dbReference>
<accession>H1HK09</accession>
<dbReference type="InterPro" id="IPR028082">
    <property type="entry name" value="Peripla_BP_I"/>
</dbReference>
<comment type="similarity">
    <text evidence="2">Belongs to the bacterial solute-binding protein 2 family.</text>
</comment>
<dbReference type="EMBL" id="AGEK01000016">
    <property type="protein sequence ID" value="EHO72910.1"/>
    <property type="molecule type" value="Genomic_DNA"/>
</dbReference>
<comment type="caution">
    <text evidence="8">The sequence shown here is derived from an EMBL/GenBank/DDBJ whole genome shotgun (WGS) entry which is preliminary data.</text>
</comment>
<dbReference type="PANTHER" id="PTHR46847">
    <property type="entry name" value="D-ALLOSE-BINDING PERIPLASMIC PROTEIN-RELATED"/>
    <property type="match status" value="1"/>
</dbReference>
<dbReference type="Gene3D" id="3.40.50.2300">
    <property type="match status" value="2"/>
</dbReference>
<dbReference type="GO" id="GO:0043565">
    <property type="term" value="F:sequence-specific DNA binding"/>
    <property type="evidence" value="ECO:0007669"/>
    <property type="project" value="InterPro"/>
</dbReference>
<keyword evidence="5" id="KW-0804">Transcription</keyword>